<comment type="caution">
    <text evidence="1">The sequence shown here is derived from an EMBL/GenBank/DDBJ whole genome shotgun (WGS) entry which is preliminary data.</text>
</comment>
<reference evidence="1" key="1">
    <citation type="submission" date="2021-03" db="EMBL/GenBank/DDBJ databases">
        <authorList>
            <person name="Tagirdzhanova G."/>
        </authorList>
    </citation>
    <scope>NUCLEOTIDE SEQUENCE</scope>
</reference>
<dbReference type="EMBL" id="CAJPDT010000078">
    <property type="protein sequence ID" value="CAF9934682.1"/>
    <property type="molecule type" value="Genomic_DNA"/>
</dbReference>
<dbReference type="AlphaFoldDB" id="A0A8H3G4Z4"/>
<organism evidence="1 2">
    <name type="scientific">Imshaugia aleurites</name>
    <dbReference type="NCBI Taxonomy" id="172621"/>
    <lineage>
        <taxon>Eukaryota</taxon>
        <taxon>Fungi</taxon>
        <taxon>Dikarya</taxon>
        <taxon>Ascomycota</taxon>
        <taxon>Pezizomycotina</taxon>
        <taxon>Lecanoromycetes</taxon>
        <taxon>OSLEUM clade</taxon>
        <taxon>Lecanoromycetidae</taxon>
        <taxon>Lecanorales</taxon>
        <taxon>Lecanorineae</taxon>
        <taxon>Parmeliaceae</taxon>
        <taxon>Imshaugia</taxon>
    </lineage>
</organism>
<gene>
    <name evidence="1" type="ORF">IMSHALPRED_009804</name>
</gene>
<evidence type="ECO:0000313" key="1">
    <source>
        <dbReference type="EMBL" id="CAF9934682.1"/>
    </source>
</evidence>
<dbReference type="Proteomes" id="UP000664534">
    <property type="component" value="Unassembled WGS sequence"/>
</dbReference>
<dbReference type="OrthoDB" id="10567066at2759"/>
<accession>A0A8H3G4Z4</accession>
<name>A0A8H3G4Z4_9LECA</name>
<keyword evidence="2" id="KW-1185">Reference proteome</keyword>
<sequence>MSQPNPVATSSSSPFYSTKRYKNGQGNLSWAPIPDGPRQFRRLDSVSGNPTWNVHNVVLDFGNQGNRCTVKYLPNAYGDPKVERIENASIQMVFEVKAKPVCTFAGDEDIAKNFPLAKLFDSFKWVQINFRWDDFRPKFGDLYLCCQELVSPPAPPISSAKSKQEVVTELEKRIAARDADTQQKIRRLRGETEAAIRTIEEDKRRRDEEDWEALKRLALY</sequence>
<protein>
    <submittedName>
        <fullName evidence="1">Uncharacterized protein</fullName>
    </submittedName>
</protein>
<proteinExistence type="predicted"/>
<evidence type="ECO:0000313" key="2">
    <source>
        <dbReference type="Proteomes" id="UP000664534"/>
    </source>
</evidence>